<evidence type="ECO:0000313" key="2">
    <source>
        <dbReference type="Proteomes" id="UP001501257"/>
    </source>
</evidence>
<accession>A0ABP9TNC6</accession>
<comment type="caution">
    <text evidence="1">The sequence shown here is derived from an EMBL/GenBank/DDBJ whole genome shotgun (WGS) entry which is preliminary data.</text>
</comment>
<reference evidence="2" key="1">
    <citation type="journal article" date="2019" name="Int. J. Syst. Evol. Microbiol.">
        <title>The Global Catalogue of Microorganisms (GCM) 10K type strain sequencing project: providing services to taxonomists for standard genome sequencing and annotation.</title>
        <authorList>
            <consortium name="The Broad Institute Genomics Platform"/>
            <consortium name="The Broad Institute Genome Sequencing Center for Infectious Disease"/>
            <person name="Wu L."/>
            <person name="Ma J."/>
        </authorList>
    </citation>
    <scope>NUCLEOTIDE SEQUENCE [LARGE SCALE GENOMIC DNA]</scope>
    <source>
        <strain evidence="2">JCM 18952</strain>
    </source>
</reference>
<proteinExistence type="predicted"/>
<dbReference type="Proteomes" id="UP001501257">
    <property type="component" value="Unassembled WGS sequence"/>
</dbReference>
<protein>
    <submittedName>
        <fullName evidence="1">Uncharacterized protein</fullName>
    </submittedName>
</protein>
<organism evidence="1 2">
    <name type="scientific">Paeniglutamicibacter antarcticus</name>
    <dbReference type="NCBI Taxonomy" id="494023"/>
    <lineage>
        <taxon>Bacteria</taxon>
        <taxon>Bacillati</taxon>
        <taxon>Actinomycetota</taxon>
        <taxon>Actinomycetes</taxon>
        <taxon>Micrococcales</taxon>
        <taxon>Micrococcaceae</taxon>
        <taxon>Paeniglutamicibacter</taxon>
    </lineage>
</organism>
<name>A0ABP9TNC6_9MICC</name>
<evidence type="ECO:0000313" key="1">
    <source>
        <dbReference type="EMBL" id="GAA5227641.1"/>
    </source>
</evidence>
<dbReference type="EMBL" id="BAABLK010000032">
    <property type="protein sequence ID" value="GAA5227641.1"/>
    <property type="molecule type" value="Genomic_DNA"/>
</dbReference>
<keyword evidence="2" id="KW-1185">Reference proteome</keyword>
<sequence length="92" mass="10263">MSMMCDYLGTLAFEAESTMSSPKTVRVIVTPTMMCESYGVGDPLGTRRARHRLFFHAWNRAVVHELRPITMNAGFADLCRAGLPIRGHGSFE</sequence>
<gene>
    <name evidence="1" type="ORF">GCM10025778_21740</name>
</gene>